<dbReference type="CDD" id="cd01994">
    <property type="entry name" value="AANH_PF0828-like"/>
    <property type="match status" value="1"/>
</dbReference>
<keyword evidence="6" id="KW-0067">ATP-binding</keyword>
<evidence type="ECO:0000256" key="6">
    <source>
        <dbReference type="ARBA" id="ARBA00022840"/>
    </source>
</evidence>
<name>A0AAP0E1K7_9MAGN</name>
<evidence type="ECO:0000256" key="4">
    <source>
        <dbReference type="ARBA" id="ARBA00022598"/>
    </source>
</evidence>
<protein>
    <recommendedName>
        <fullName evidence="3">Diphthine--ammonia ligase</fullName>
        <ecNumber evidence="2">6.3.1.14</ecNumber>
    </recommendedName>
    <alternativeName>
        <fullName evidence="7">Diphthamide synthase</fullName>
    </alternativeName>
    <alternativeName>
        <fullName evidence="8">Diphthamide synthetase</fullName>
    </alternativeName>
</protein>
<proteinExistence type="predicted"/>
<dbReference type="SUPFAM" id="SSF55298">
    <property type="entry name" value="YjgF-like"/>
    <property type="match status" value="2"/>
</dbReference>
<sequence>MMKCIEYGHEIVALANLMPLDDSVDDLDSYMYQTQNLSYTMTQGDEVEDLYILLSKVKEQMPSVTAVSSGAIASDYQRLRVENICSRLGLVSLAYLWKQDQSLLLEEMITKGIEAITVKVAAMGLLPSKHLGKEIAHLQHYLHQLKELYGINVCGEGGEYETLTLNCPLFVNAKIVLDDFKVVHHSLDSIAPAGVLQPLTFHLEHKREFISSTSDDYDVRENGRPSIFEVEACVQHVGALCHSVTSEVVMDKDIELEVARTKRDDTFSVICWIHGSSKPSGGLQRDLATVLKKTDLLLSEEGYGWADVLYIHLYISDMNEFSLANETYVSFITEEKCYMGVPSRSTVELPLTQAGLGRAAIEVLVATDRSKKVLHVQSISCWAPSCIGPYSQATLHKEILYMAGQLGLDPPTMKLRQGGAIAELDQALENCEAVAKNFNCSLASSGIILVIYCSASMTPLEKKAIQGKINLFLKQRGFCVADNGNLRNLLDLMLLFILTSDLPKSALVEVKPILYVPKDEETESGSHMLEPSCVTTPDYWGFDHLPFDSSFCQKCVIHGKICAGSISITNDLATEICSGSLNSDTSFEDSILSIPICMRKIARFCIYLLDKSLLENQFSWEDITNLRFYFPVGSCTPSDSLFSIFRDAFDEFAVLSGRIDTDKGSIYNLVPVVGAGRSAESMDDVITCELVATKP</sequence>
<dbReference type="Gene3D" id="3.30.1330.40">
    <property type="entry name" value="RutC-like"/>
    <property type="match status" value="2"/>
</dbReference>
<keyword evidence="4" id="KW-0436">Ligase</keyword>
<keyword evidence="5" id="KW-0547">Nucleotide-binding</keyword>
<evidence type="ECO:0000256" key="7">
    <source>
        <dbReference type="ARBA" id="ARBA00029814"/>
    </source>
</evidence>
<evidence type="ECO:0000256" key="8">
    <source>
        <dbReference type="ARBA" id="ARBA00031552"/>
    </source>
</evidence>
<comment type="caution">
    <text evidence="11">The sequence shown here is derived from an EMBL/GenBank/DDBJ whole genome shotgun (WGS) entry which is preliminary data.</text>
</comment>
<evidence type="ECO:0000256" key="5">
    <source>
        <dbReference type="ARBA" id="ARBA00022741"/>
    </source>
</evidence>
<evidence type="ECO:0000256" key="9">
    <source>
        <dbReference type="ARBA" id="ARBA00048108"/>
    </source>
</evidence>
<dbReference type="GO" id="GO:0005524">
    <property type="term" value="F:ATP binding"/>
    <property type="evidence" value="ECO:0007669"/>
    <property type="project" value="UniProtKB-KW"/>
</dbReference>
<evidence type="ECO:0000259" key="10">
    <source>
        <dbReference type="Pfam" id="PF01902"/>
    </source>
</evidence>
<dbReference type="InterPro" id="IPR014729">
    <property type="entry name" value="Rossmann-like_a/b/a_fold"/>
</dbReference>
<dbReference type="NCBIfam" id="TIGR00290">
    <property type="entry name" value="MJ0570_dom"/>
    <property type="match status" value="1"/>
</dbReference>
<dbReference type="Pfam" id="PF01902">
    <property type="entry name" value="Diphthami_syn_2"/>
    <property type="match status" value="1"/>
</dbReference>
<dbReference type="EC" id="6.3.1.14" evidence="2"/>
<dbReference type="FunFam" id="3.90.1490.10:FF:000001">
    <property type="entry name" value="Diphthine--ammonia ligase"/>
    <property type="match status" value="1"/>
</dbReference>
<keyword evidence="12" id="KW-1185">Reference proteome</keyword>
<dbReference type="PANTHER" id="PTHR12196">
    <property type="entry name" value="DOMAIN OF UNKNOWN FUNCTION 71 DUF71 -CONTAINING PROTEIN"/>
    <property type="match status" value="1"/>
</dbReference>
<dbReference type="Proteomes" id="UP001419268">
    <property type="component" value="Unassembled WGS sequence"/>
</dbReference>
<dbReference type="AlphaFoldDB" id="A0AAP0E1K7"/>
<dbReference type="InterPro" id="IPR002761">
    <property type="entry name" value="Diphthami_syn_dom"/>
</dbReference>
<comment type="pathway">
    <text evidence="1">Protein modification; peptidyl-diphthamide biosynthesis.</text>
</comment>
<dbReference type="GO" id="GO:0017183">
    <property type="term" value="P:protein histidyl modification to diphthamide"/>
    <property type="evidence" value="ECO:0007669"/>
    <property type="project" value="TreeGrafter"/>
</dbReference>
<comment type="catalytic activity">
    <reaction evidence="9">
        <text>diphthine-[translation elongation factor 2] + NH4(+) + ATP = diphthamide-[translation elongation factor 2] + AMP + diphosphate + H(+)</text>
        <dbReference type="Rhea" id="RHEA:19753"/>
        <dbReference type="Rhea" id="RHEA-COMP:10172"/>
        <dbReference type="Rhea" id="RHEA-COMP:10174"/>
        <dbReference type="ChEBI" id="CHEBI:15378"/>
        <dbReference type="ChEBI" id="CHEBI:16692"/>
        <dbReference type="ChEBI" id="CHEBI:28938"/>
        <dbReference type="ChEBI" id="CHEBI:30616"/>
        <dbReference type="ChEBI" id="CHEBI:33019"/>
        <dbReference type="ChEBI" id="CHEBI:82696"/>
        <dbReference type="ChEBI" id="CHEBI:456215"/>
        <dbReference type="EC" id="6.3.1.14"/>
    </reaction>
</comment>
<dbReference type="GO" id="GO:0017178">
    <property type="term" value="F:diphthine-ammonia ligase activity"/>
    <property type="evidence" value="ECO:0007669"/>
    <property type="project" value="UniProtKB-EC"/>
</dbReference>
<evidence type="ECO:0000313" key="11">
    <source>
        <dbReference type="EMBL" id="KAK9083253.1"/>
    </source>
</evidence>
<dbReference type="SUPFAM" id="SSF52402">
    <property type="entry name" value="Adenine nucleotide alpha hydrolases-like"/>
    <property type="match status" value="1"/>
</dbReference>
<dbReference type="Gene3D" id="3.40.50.620">
    <property type="entry name" value="HUPs"/>
    <property type="match status" value="1"/>
</dbReference>
<dbReference type="Gene3D" id="3.90.1490.10">
    <property type="entry name" value="putative n-type atp pyrophosphatase, domain 2"/>
    <property type="match status" value="1"/>
</dbReference>
<evidence type="ECO:0000313" key="12">
    <source>
        <dbReference type="Proteomes" id="UP001419268"/>
    </source>
</evidence>
<dbReference type="PANTHER" id="PTHR12196:SF2">
    <property type="entry name" value="DIPHTHINE--AMMONIA LIGASE"/>
    <property type="match status" value="1"/>
</dbReference>
<gene>
    <name evidence="11" type="ORF">Scep_029724</name>
</gene>
<dbReference type="InterPro" id="IPR030662">
    <property type="entry name" value="DPH6/MJ0570"/>
</dbReference>
<organism evidence="11 12">
    <name type="scientific">Stephania cephalantha</name>
    <dbReference type="NCBI Taxonomy" id="152367"/>
    <lineage>
        <taxon>Eukaryota</taxon>
        <taxon>Viridiplantae</taxon>
        <taxon>Streptophyta</taxon>
        <taxon>Embryophyta</taxon>
        <taxon>Tracheophyta</taxon>
        <taxon>Spermatophyta</taxon>
        <taxon>Magnoliopsida</taxon>
        <taxon>Ranunculales</taxon>
        <taxon>Menispermaceae</taxon>
        <taxon>Menispermoideae</taxon>
        <taxon>Cissampelideae</taxon>
        <taxon>Stephania</taxon>
    </lineage>
</organism>
<evidence type="ECO:0000256" key="1">
    <source>
        <dbReference type="ARBA" id="ARBA00005156"/>
    </source>
</evidence>
<reference evidence="11 12" key="1">
    <citation type="submission" date="2024-01" db="EMBL/GenBank/DDBJ databases">
        <title>Genome assemblies of Stephania.</title>
        <authorList>
            <person name="Yang L."/>
        </authorList>
    </citation>
    <scope>NUCLEOTIDE SEQUENCE [LARGE SCALE GENOMIC DNA]</scope>
    <source>
        <strain evidence="11">JXDWG</strain>
        <tissue evidence="11">Leaf</tissue>
    </source>
</reference>
<dbReference type="Pfam" id="PF01042">
    <property type="entry name" value="Ribonuc_L-PSP"/>
    <property type="match status" value="1"/>
</dbReference>
<dbReference type="InterPro" id="IPR006175">
    <property type="entry name" value="YjgF/YER057c/UK114"/>
</dbReference>
<evidence type="ECO:0000256" key="3">
    <source>
        <dbReference type="ARBA" id="ARBA00018426"/>
    </source>
</evidence>
<evidence type="ECO:0000256" key="2">
    <source>
        <dbReference type="ARBA" id="ARBA00012089"/>
    </source>
</evidence>
<accession>A0AAP0E1K7</accession>
<dbReference type="InterPro" id="IPR035959">
    <property type="entry name" value="RutC-like_sf"/>
</dbReference>
<feature type="domain" description="Diphthamide synthase" evidence="10">
    <location>
        <begin position="42"/>
        <end position="171"/>
    </location>
</feature>
<dbReference type="EMBL" id="JBBNAG010000013">
    <property type="protein sequence ID" value="KAK9083253.1"/>
    <property type="molecule type" value="Genomic_DNA"/>
</dbReference>